<comment type="caution">
    <text evidence="12">The sequence shown here is derived from an EMBL/GenBank/DDBJ whole genome shotgun (WGS) entry which is preliminary data.</text>
</comment>
<accession>A0A2T1C226</accession>
<dbReference type="FunFam" id="2.40.30.20:FF:000004">
    <property type="entry name" value="Riboflavin synthase, alpha subunit"/>
    <property type="match status" value="1"/>
</dbReference>
<evidence type="ECO:0000256" key="2">
    <source>
        <dbReference type="ARBA" id="ARBA00002803"/>
    </source>
</evidence>
<dbReference type="NCBIfam" id="NF006767">
    <property type="entry name" value="PRK09289.1"/>
    <property type="match status" value="1"/>
</dbReference>
<evidence type="ECO:0000256" key="4">
    <source>
        <dbReference type="ARBA" id="ARBA00012827"/>
    </source>
</evidence>
<dbReference type="PANTHER" id="PTHR21098:SF12">
    <property type="entry name" value="RIBOFLAVIN SYNTHASE"/>
    <property type="match status" value="1"/>
</dbReference>
<evidence type="ECO:0000256" key="7">
    <source>
        <dbReference type="ARBA" id="ARBA00022679"/>
    </source>
</evidence>
<protein>
    <recommendedName>
        <fullName evidence="5 9">Riboflavin synthase</fullName>
        <ecNumber evidence="4 9">2.5.1.9</ecNumber>
    </recommendedName>
</protein>
<evidence type="ECO:0000313" key="13">
    <source>
        <dbReference type="Proteomes" id="UP000238762"/>
    </source>
</evidence>
<feature type="repeat" description="Lumazine-binding" evidence="10">
    <location>
        <begin position="98"/>
        <end position="204"/>
    </location>
</feature>
<dbReference type="InterPro" id="IPR017938">
    <property type="entry name" value="Riboflavin_synthase-like_b-brl"/>
</dbReference>
<comment type="function">
    <text evidence="2">Catalyzes the dismutation of two molecules of 6,7-dimethyl-8-ribityllumazine, resulting in the formation of riboflavin and 5-amino-6-(D-ribitylamino)uracil.</text>
</comment>
<evidence type="ECO:0000256" key="8">
    <source>
        <dbReference type="ARBA" id="ARBA00022737"/>
    </source>
</evidence>
<evidence type="ECO:0000256" key="1">
    <source>
        <dbReference type="ARBA" id="ARBA00000968"/>
    </source>
</evidence>
<evidence type="ECO:0000256" key="6">
    <source>
        <dbReference type="ARBA" id="ARBA00022619"/>
    </source>
</evidence>
<evidence type="ECO:0000256" key="9">
    <source>
        <dbReference type="NCBIfam" id="TIGR00187"/>
    </source>
</evidence>
<dbReference type="InterPro" id="IPR023366">
    <property type="entry name" value="ATP_synth_asu-like_sf"/>
</dbReference>
<feature type="domain" description="Lumazine-binding" evidence="11">
    <location>
        <begin position="1"/>
        <end position="97"/>
    </location>
</feature>
<reference evidence="12 13" key="2">
    <citation type="submission" date="2018-03" db="EMBL/GenBank/DDBJ databases">
        <title>The ancient ancestry and fast evolution of plastids.</title>
        <authorList>
            <person name="Moore K.R."/>
            <person name="Magnabosco C."/>
            <person name="Momper L."/>
            <person name="Gold D.A."/>
            <person name="Bosak T."/>
            <person name="Fournier G.P."/>
        </authorList>
    </citation>
    <scope>NUCLEOTIDE SEQUENCE [LARGE SCALE GENOMIC DNA]</scope>
    <source>
        <strain evidence="12 13">CCAP 1448/3</strain>
    </source>
</reference>
<comment type="catalytic activity">
    <reaction evidence="1">
        <text>2 6,7-dimethyl-8-(1-D-ribityl)lumazine + H(+) = 5-amino-6-(D-ribitylamino)uracil + riboflavin</text>
        <dbReference type="Rhea" id="RHEA:20772"/>
        <dbReference type="ChEBI" id="CHEBI:15378"/>
        <dbReference type="ChEBI" id="CHEBI:15934"/>
        <dbReference type="ChEBI" id="CHEBI:57986"/>
        <dbReference type="ChEBI" id="CHEBI:58201"/>
        <dbReference type="EC" id="2.5.1.9"/>
    </reaction>
</comment>
<dbReference type="SUPFAM" id="SSF63380">
    <property type="entry name" value="Riboflavin synthase domain-like"/>
    <property type="match status" value="2"/>
</dbReference>
<keyword evidence="8" id="KW-0677">Repeat</keyword>
<dbReference type="Pfam" id="PF00677">
    <property type="entry name" value="Lum_binding"/>
    <property type="match status" value="2"/>
</dbReference>
<dbReference type="InterPro" id="IPR001783">
    <property type="entry name" value="Lumazine-bd"/>
</dbReference>
<dbReference type="PIRSF" id="PIRSF000498">
    <property type="entry name" value="Riboflavin_syn_A"/>
    <property type="match status" value="1"/>
</dbReference>
<feature type="domain" description="Lumazine-binding" evidence="11">
    <location>
        <begin position="98"/>
        <end position="204"/>
    </location>
</feature>
<comment type="pathway">
    <text evidence="3">Cofactor biosynthesis; riboflavin biosynthesis; riboflavin from 2-hydroxy-3-oxobutyl phosphate and 5-amino-6-(D-ribitylamino)uracil: step 2/2.</text>
</comment>
<evidence type="ECO:0000259" key="11">
    <source>
        <dbReference type="PROSITE" id="PS51177"/>
    </source>
</evidence>
<keyword evidence="7" id="KW-0808">Transferase</keyword>
<dbReference type="Gene3D" id="2.40.30.20">
    <property type="match status" value="2"/>
</dbReference>
<dbReference type="EC" id="2.5.1.9" evidence="4 9"/>
<proteinExistence type="predicted"/>
<dbReference type="PANTHER" id="PTHR21098">
    <property type="entry name" value="RIBOFLAVIN SYNTHASE ALPHA CHAIN"/>
    <property type="match status" value="1"/>
</dbReference>
<dbReference type="RefSeq" id="WP_106289321.1">
    <property type="nucleotide sequence ID" value="NZ_CAWNTC010000084.1"/>
</dbReference>
<dbReference type="InterPro" id="IPR026017">
    <property type="entry name" value="Lumazine-bd_dom"/>
</dbReference>
<evidence type="ECO:0000256" key="3">
    <source>
        <dbReference type="ARBA" id="ARBA00004887"/>
    </source>
</evidence>
<organism evidence="12 13">
    <name type="scientific">Merismopedia glauca CCAP 1448/3</name>
    <dbReference type="NCBI Taxonomy" id="1296344"/>
    <lineage>
        <taxon>Bacteria</taxon>
        <taxon>Bacillati</taxon>
        <taxon>Cyanobacteriota</taxon>
        <taxon>Cyanophyceae</taxon>
        <taxon>Synechococcales</taxon>
        <taxon>Merismopediaceae</taxon>
        <taxon>Merismopedia</taxon>
    </lineage>
</organism>
<dbReference type="GO" id="GO:0009231">
    <property type="term" value="P:riboflavin biosynthetic process"/>
    <property type="evidence" value="ECO:0007669"/>
    <property type="project" value="UniProtKB-KW"/>
</dbReference>
<dbReference type="CDD" id="cd00402">
    <property type="entry name" value="Riboflavin_synthase_like"/>
    <property type="match status" value="1"/>
</dbReference>
<dbReference type="OrthoDB" id="9788537at2"/>
<evidence type="ECO:0000256" key="10">
    <source>
        <dbReference type="PROSITE-ProRule" id="PRU00524"/>
    </source>
</evidence>
<feature type="repeat" description="Lumazine-binding" evidence="10">
    <location>
        <begin position="1"/>
        <end position="97"/>
    </location>
</feature>
<evidence type="ECO:0000256" key="5">
    <source>
        <dbReference type="ARBA" id="ARBA00013950"/>
    </source>
</evidence>
<keyword evidence="13" id="KW-1185">Reference proteome</keyword>
<sequence>MFTGLIQGIGTFTPVATDRWAIKWKEPVPDSLSVLELGDSIAVDGVCLTVDTIVTGGFVAVASPETLNMTTLGNRPEAATYVNLEPSLRVGGKLGGHFVTGHVDGVGCLQEIQETSSAWEIWFASVPSLKESWQKQIAPYIVRKGSIAVNGISLTVAESDIAGNCFKVAVIPHTFAETNLRYLKIGTWVNLEADILGKYVENFLTHHQSQEEVITLEFLAEHGY</sequence>
<dbReference type="PROSITE" id="PS51177">
    <property type="entry name" value="LUMAZINE_BIND"/>
    <property type="match status" value="2"/>
</dbReference>
<keyword evidence="6" id="KW-0686">Riboflavin biosynthesis</keyword>
<dbReference type="AlphaFoldDB" id="A0A2T1C226"/>
<dbReference type="NCBIfam" id="TIGR00187">
    <property type="entry name" value="ribE"/>
    <property type="match status" value="1"/>
</dbReference>
<dbReference type="Proteomes" id="UP000238762">
    <property type="component" value="Unassembled WGS sequence"/>
</dbReference>
<dbReference type="GO" id="GO:0004746">
    <property type="term" value="F:riboflavin synthase activity"/>
    <property type="evidence" value="ECO:0007669"/>
    <property type="project" value="UniProtKB-UniRule"/>
</dbReference>
<name>A0A2T1C226_9CYAN</name>
<evidence type="ECO:0000313" key="12">
    <source>
        <dbReference type="EMBL" id="PSB02228.1"/>
    </source>
</evidence>
<reference evidence="12 13" key="1">
    <citation type="submission" date="2018-02" db="EMBL/GenBank/DDBJ databases">
        <authorList>
            <person name="Cohen D.B."/>
            <person name="Kent A.D."/>
        </authorList>
    </citation>
    <scope>NUCLEOTIDE SEQUENCE [LARGE SCALE GENOMIC DNA]</scope>
    <source>
        <strain evidence="12 13">CCAP 1448/3</strain>
    </source>
</reference>
<gene>
    <name evidence="12" type="ORF">C7B64_14220</name>
</gene>
<dbReference type="EMBL" id="PVWJ01000068">
    <property type="protein sequence ID" value="PSB02228.1"/>
    <property type="molecule type" value="Genomic_DNA"/>
</dbReference>